<evidence type="ECO:0000313" key="1">
    <source>
        <dbReference type="EMBL" id="GAT48539.1"/>
    </source>
</evidence>
<keyword evidence="2" id="KW-1185">Reference proteome</keyword>
<proteinExistence type="predicted"/>
<sequence length="591" mass="66813">MAAFPQELLDVFVSHIHPSDRATFEACSLVAPFREASQRCLWETTTLRICVILNTLKTNTDVLYPPQRIVSLKDAAKKADEWPHLFRHIRKIVLVDTNRGSSLGDREMALLRRVLGRTERVVSASFIYASTEVLELLLEFKSASGWPMLREVRIMGHRDVPVDALVRLSTCGIHRLFLDECLIAQSLPSSTTSATGGTVRTLTALKVHAPNEHAGEDDYQDLRDTLTHAVLPPHLESTGPGILELEYPILLDRRNTLSAAYAHTLERLHISAGHMSDMDHLYVFNGTSGISFPDALPQLRYVTFELMFRNVSEHWLYEALEALLDSASTGTRAPKLERIEFQVYVYPWAQYTPRRHDGSDAAELLDLPLGWTLRDKERYLDFLTLLQYLDDSLSLLTGTTFRWCTMQMQLGGDENLWDECKDSVFEAWLRRSMPKLERDGRLEFGVERAVFEARTTRRVSAVSRVADGLADLLRRLAVAIRHNDNASLRLQVPTSPSSPGLRFDIDIAAGAAEETAASLRARGAEAESLLVCEYCGEAPAGDWSRLRGGSMFCVGSVWTSSGRCRRMWSAFGGRRWKRKRDREEWRFHSSS</sequence>
<evidence type="ECO:0008006" key="3">
    <source>
        <dbReference type="Google" id="ProtNLM"/>
    </source>
</evidence>
<dbReference type="Proteomes" id="UP000815677">
    <property type="component" value="Unassembled WGS sequence"/>
</dbReference>
<gene>
    <name evidence="1" type="ORF">MCHLO_05933</name>
</gene>
<accession>A0ABQ0LBN6</accession>
<name>A0ABQ0LBN6_MYCCL</name>
<evidence type="ECO:0000313" key="2">
    <source>
        <dbReference type="Proteomes" id="UP000815677"/>
    </source>
</evidence>
<organism evidence="1 2">
    <name type="scientific">Mycena chlorophos</name>
    <name type="common">Agaric fungus</name>
    <name type="synonym">Agaricus chlorophos</name>
    <dbReference type="NCBI Taxonomy" id="658473"/>
    <lineage>
        <taxon>Eukaryota</taxon>
        <taxon>Fungi</taxon>
        <taxon>Dikarya</taxon>
        <taxon>Basidiomycota</taxon>
        <taxon>Agaricomycotina</taxon>
        <taxon>Agaricomycetes</taxon>
        <taxon>Agaricomycetidae</taxon>
        <taxon>Agaricales</taxon>
        <taxon>Marasmiineae</taxon>
        <taxon>Mycenaceae</taxon>
        <taxon>Mycena</taxon>
    </lineage>
</organism>
<dbReference type="EMBL" id="DF844661">
    <property type="protein sequence ID" value="GAT48539.1"/>
    <property type="molecule type" value="Genomic_DNA"/>
</dbReference>
<protein>
    <recommendedName>
        <fullName evidence="3">F-box domain-containing protein</fullName>
    </recommendedName>
</protein>
<reference evidence="1" key="1">
    <citation type="submission" date="2014-09" db="EMBL/GenBank/DDBJ databases">
        <title>Genome sequence of the luminous mushroom Mycena chlorophos for searching fungal bioluminescence genes.</title>
        <authorList>
            <person name="Tanaka Y."/>
            <person name="Kasuga D."/>
            <person name="Oba Y."/>
            <person name="Hase S."/>
            <person name="Sato K."/>
            <person name="Oba Y."/>
            <person name="Sakakibara Y."/>
        </authorList>
    </citation>
    <scope>NUCLEOTIDE SEQUENCE</scope>
</reference>